<dbReference type="RefSeq" id="WP_189022866.1">
    <property type="nucleotide sequence ID" value="NZ_BMKR01000004.1"/>
</dbReference>
<evidence type="ECO:0000313" key="8">
    <source>
        <dbReference type="Proteomes" id="UP000637643"/>
    </source>
</evidence>
<keyword evidence="1" id="KW-0479">Metal-binding</keyword>
<reference evidence="7" key="2">
    <citation type="submission" date="2020-09" db="EMBL/GenBank/DDBJ databases">
        <authorList>
            <person name="Sun Q."/>
            <person name="Zhou Y."/>
        </authorList>
    </citation>
    <scope>NUCLEOTIDE SEQUENCE</scope>
    <source>
        <strain evidence="7">CGMCC 1.16134</strain>
    </source>
</reference>
<feature type="region of interest" description="Disordered" evidence="5">
    <location>
        <begin position="123"/>
        <end position="187"/>
    </location>
</feature>
<feature type="domain" description="Zinc finger DksA/TraR C4-type" evidence="6">
    <location>
        <begin position="92"/>
        <end position="120"/>
    </location>
</feature>
<dbReference type="PROSITE" id="PS51128">
    <property type="entry name" value="ZF_DKSA_2"/>
    <property type="match status" value="1"/>
</dbReference>
<dbReference type="Pfam" id="PF01258">
    <property type="entry name" value="zf-dskA_traR"/>
    <property type="match status" value="1"/>
</dbReference>
<evidence type="ECO:0000256" key="1">
    <source>
        <dbReference type="ARBA" id="ARBA00022723"/>
    </source>
</evidence>
<dbReference type="AlphaFoldDB" id="A0A917FBT0"/>
<evidence type="ECO:0000256" key="2">
    <source>
        <dbReference type="ARBA" id="ARBA00022771"/>
    </source>
</evidence>
<feature type="zinc finger region" description="dksA C4-type" evidence="4">
    <location>
        <begin position="97"/>
        <end position="121"/>
    </location>
</feature>
<dbReference type="Proteomes" id="UP000637643">
    <property type="component" value="Unassembled WGS sequence"/>
</dbReference>
<dbReference type="SUPFAM" id="SSF109635">
    <property type="entry name" value="DnaK suppressor protein DksA, alpha-hairpin domain"/>
    <property type="match status" value="1"/>
</dbReference>
<evidence type="ECO:0000313" key="7">
    <source>
        <dbReference type="EMBL" id="GGF68345.1"/>
    </source>
</evidence>
<dbReference type="InterPro" id="IPR000962">
    <property type="entry name" value="Znf_DskA_TraR"/>
</dbReference>
<feature type="compositionally biased region" description="Polar residues" evidence="5">
    <location>
        <begin position="170"/>
        <end position="179"/>
    </location>
</feature>
<sequence>MNHLTESQLSHLKTSLLERRETLQQHFTQDNESEGLLGDSLRMSTGELSSVDNHPGDVGTETFERSRDLAINDKLAQELEEIEAALQRMDEGTYGICIASKEEIPYERLEAIPYTAYTVEHTPARDLSDARPAEEDVMTTPPRGAGENRQEKSGRFDDAGAWESVEDYGSASSPVTSGSGDDEEGEL</sequence>
<dbReference type="NCBIfam" id="TIGR02890">
    <property type="entry name" value="bacill_yteA"/>
    <property type="match status" value="1"/>
</dbReference>
<evidence type="ECO:0000256" key="5">
    <source>
        <dbReference type="SAM" id="MobiDB-lite"/>
    </source>
</evidence>
<dbReference type="GO" id="GO:0008270">
    <property type="term" value="F:zinc ion binding"/>
    <property type="evidence" value="ECO:0007669"/>
    <property type="project" value="UniProtKB-KW"/>
</dbReference>
<protein>
    <recommendedName>
        <fullName evidence="6">Zinc finger DksA/TraR C4-type domain-containing protein</fullName>
    </recommendedName>
</protein>
<dbReference type="InterPro" id="IPR037187">
    <property type="entry name" value="DnaK_N"/>
</dbReference>
<gene>
    <name evidence="7" type="ORF">GCM10010912_11700</name>
</gene>
<keyword evidence="3" id="KW-0862">Zinc</keyword>
<organism evidence="7 8">
    <name type="scientific">Paenibacillus albidus</name>
    <dbReference type="NCBI Taxonomy" id="2041023"/>
    <lineage>
        <taxon>Bacteria</taxon>
        <taxon>Bacillati</taxon>
        <taxon>Bacillota</taxon>
        <taxon>Bacilli</taxon>
        <taxon>Bacillales</taxon>
        <taxon>Paenibacillaceae</taxon>
        <taxon>Paenibacillus</taxon>
    </lineage>
</organism>
<accession>A0A917FBT0</accession>
<dbReference type="Gene3D" id="1.20.120.910">
    <property type="entry name" value="DksA, coiled-coil domain"/>
    <property type="match status" value="1"/>
</dbReference>
<keyword evidence="8" id="KW-1185">Reference proteome</keyword>
<feature type="compositionally biased region" description="Basic and acidic residues" evidence="5">
    <location>
        <begin position="123"/>
        <end position="134"/>
    </location>
</feature>
<keyword evidence="2" id="KW-0863">Zinc-finger</keyword>
<name>A0A917FBT0_9BACL</name>
<dbReference type="PANTHER" id="PTHR33823">
    <property type="entry name" value="RNA POLYMERASE-BINDING TRANSCRIPTION FACTOR DKSA-RELATED"/>
    <property type="match status" value="1"/>
</dbReference>
<feature type="compositionally biased region" description="Basic and acidic residues" evidence="5">
    <location>
        <begin position="146"/>
        <end position="158"/>
    </location>
</feature>
<reference evidence="7" key="1">
    <citation type="journal article" date="2014" name="Int. J. Syst. Evol. Microbiol.">
        <title>Complete genome sequence of Corynebacterium casei LMG S-19264T (=DSM 44701T), isolated from a smear-ripened cheese.</title>
        <authorList>
            <consortium name="US DOE Joint Genome Institute (JGI-PGF)"/>
            <person name="Walter F."/>
            <person name="Albersmeier A."/>
            <person name="Kalinowski J."/>
            <person name="Ruckert C."/>
        </authorList>
    </citation>
    <scope>NUCLEOTIDE SEQUENCE</scope>
    <source>
        <strain evidence="7">CGMCC 1.16134</strain>
    </source>
</reference>
<dbReference type="EMBL" id="BMKR01000004">
    <property type="protein sequence ID" value="GGF68345.1"/>
    <property type="molecule type" value="Genomic_DNA"/>
</dbReference>
<evidence type="ECO:0000259" key="6">
    <source>
        <dbReference type="Pfam" id="PF01258"/>
    </source>
</evidence>
<dbReference type="InterPro" id="IPR014240">
    <property type="entry name" value="YteA"/>
</dbReference>
<evidence type="ECO:0000256" key="4">
    <source>
        <dbReference type="PROSITE-ProRule" id="PRU00510"/>
    </source>
</evidence>
<evidence type="ECO:0000256" key="3">
    <source>
        <dbReference type="ARBA" id="ARBA00022833"/>
    </source>
</evidence>
<comment type="caution">
    <text evidence="7">The sequence shown here is derived from an EMBL/GenBank/DDBJ whole genome shotgun (WGS) entry which is preliminary data.</text>
</comment>
<dbReference type="PANTHER" id="PTHR33823:SF4">
    <property type="entry name" value="GENERAL STRESS PROTEIN 16O"/>
    <property type="match status" value="1"/>
</dbReference>
<proteinExistence type="predicted"/>